<dbReference type="Gene3D" id="3.40.50.1820">
    <property type="entry name" value="alpha/beta hydrolase"/>
    <property type="match status" value="1"/>
</dbReference>
<dbReference type="PANTHER" id="PTHR46623:SF10">
    <property type="entry name" value="CARBOXYMETHYLENEBUTENOLIDASE HOMOLOG"/>
    <property type="match status" value="1"/>
</dbReference>
<evidence type="ECO:0000313" key="2">
    <source>
        <dbReference type="EMBL" id="GGC81523.1"/>
    </source>
</evidence>
<dbReference type="InterPro" id="IPR051049">
    <property type="entry name" value="Dienelactone_hydrolase-like"/>
</dbReference>
<comment type="caution">
    <text evidence="2">The sequence shown here is derived from an EMBL/GenBank/DDBJ whole genome shotgun (WGS) entry which is preliminary data.</text>
</comment>
<keyword evidence="2" id="KW-0378">Hydrolase</keyword>
<evidence type="ECO:0000313" key="3">
    <source>
        <dbReference type="Proteomes" id="UP000637002"/>
    </source>
</evidence>
<dbReference type="Pfam" id="PF01738">
    <property type="entry name" value="DLH"/>
    <property type="match status" value="1"/>
</dbReference>
<keyword evidence="3" id="KW-1185">Reference proteome</keyword>
<dbReference type="EMBL" id="BMGG01000008">
    <property type="protein sequence ID" value="GGC81523.1"/>
    <property type="molecule type" value="Genomic_DNA"/>
</dbReference>
<gene>
    <name evidence="2" type="ORF">GCM10010994_44370</name>
</gene>
<dbReference type="AlphaFoldDB" id="A0A916UPI7"/>
<feature type="domain" description="Dienelactone hydrolase" evidence="1">
    <location>
        <begin position="1"/>
        <end position="231"/>
    </location>
</feature>
<reference evidence="2" key="1">
    <citation type="journal article" date="2014" name="Int. J. Syst. Evol. Microbiol.">
        <title>Complete genome sequence of Corynebacterium casei LMG S-19264T (=DSM 44701T), isolated from a smear-ripened cheese.</title>
        <authorList>
            <consortium name="US DOE Joint Genome Institute (JGI-PGF)"/>
            <person name="Walter F."/>
            <person name="Albersmeier A."/>
            <person name="Kalinowski J."/>
            <person name="Ruckert C."/>
        </authorList>
    </citation>
    <scope>NUCLEOTIDE SEQUENCE</scope>
    <source>
        <strain evidence="2">CGMCC 1.12919</strain>
    </source>
</reference>
<evidence type="ECO:0000259" key="1">
    <source>
        <dbReference type="Pfam" id="PF01738"/>
    </source>
</evidence>
<name>A0A916UPI7_9HYPH</name>
<accession>A0A916UPI7</accession>
<sequence length="234" mass="27022">MNTYIFHPDRPGPFPVIIFYMDSVGVREELSDMCRRLATVGYYVIMPNMYYRLARSVDLDANRLADPAYEAGLELMWKLNRHLTNTMVMEDTEHLFAFLDKEPAARAGKVGTVGYCMSGRYVFRAMGVFPERFAAGASVYGAKLITDLPDSAHLTADRIKGELYFACAEHDHYAPAEVLDEVRRIIEQTGINASMEYYPEAEHGFAFPSRRLYHKRSTERHWERLFDLFQRSLH</sequence>
<dbReference type="GO" id="GO:0016787">
    <property type="term" value="F:hydrolase activity"/>
    <property type="evidence" value="ECO:0007669"/>
    <property type="project" value="UniProtKB-KW"/>
</dbReference>
<protein>
    <submittedName>
        <fullName evidence="2">Hydrolase</fullName>
    </submittedName>
</protein>
<reference evidence="2" key="2">
    <citation type="submission" date="2020-09" db="EMBL/GenBank/DDBJ databases">
        <authorList>
            <person name="Sun Q."/>
            <person name="Zhou Y."/>
        </authorList>
    </citation>
    <scope>NUCLEOTIDE SEQUENCE</scope>
    <source>
        <strain evidence="2">CGMCC 1.12919</strain>
    </source>
</reference>
<dbReference type="InterPro" id="IPR029058">
    <property type="entry name" value="AB_hydrolase_fold"/>
</dbReference>
<dbReference type="PANTHER" id="PTHR46623">
    <property type="entry name" value="CARBOXYMETHYLENEBUTENOLIDASE-RELATED"/>
    <property type="match status" value="1"/>
</dbReference>
<proteinExistence type="predicted"/>
<dbReference type="Proteomes" id="UP000637002">
    <property type="component" value="Unassembled WGS sequence"/>
</dbReference>
<organism evidence="2 3">
    <name type="scientific">Chelatococcus reniformis</name>
    <dbReference type="NCBI Taxonomy" id="1494448"/>
    <lineage>
        <taxon>Bacteria</taxon>
        <taxon>Pseudomonadati</taxon>
        <taxon>Pseudomonadota</taxon>
        <taxon>Alphaproteobacteria</taxon>
        <taxon>Hyphomicrobiales</taxon>
        <taxon>Chelatococcaceae</taxon>
        <taxon>Chelatococcus</taxon>
    </lineage>
</organism>
<dbReference type="SUPFAM" id="SSF53474">
    <property type="entry name" value="alpha/beta-Hydrolases"/>
    <property type="match status" value="1"/>
</dbReference>
<dbReference type="InterPro" id="IPR002925">
    <property type="entry name" value="Dienelactn_hydro"/>
</dbReference>